<comment type="caution">
    <text evidence="2">The sequence shown here is derived from an EMBL/GenBank/DDBJ whole genome shotgun (WGS) entry which is preliminary data.</text>
</comment>
<dbReference type="Gene3D" id="3.10.180.10">
    <property type="entry name" value="2,3-Dihydroxybiphenyl 1,2-Dioxygenase, domain 1"/>
    <property type="match status" value="1"/>
</dbReference>
<dbReference type="InterPro" id="IPR029068">
    <property type="entry name" value="Glyas_Bleomycin-R_OHBP_Dase"/>
</dbReference>
<dbReference type="Pfam" id="PF13669">
    <property type="entry name" value="Glyoxalase_4"/>
    <property type="match status" value="1"/>
</dbReference>
<organism evidence="2 3">
    <name type="scientific">Salmonirosea aquatica</name>
    <dbReference type="NCBI Taxonomy" id="2654236"/>
    <lineage>
        <taxon>Bacteria</taxon>
        <taxon>Pseudomonadati</taxon>
        <taxon>Bacteroidota</taxon>
        <taxon>Cytophagia</taxon>
        <taxon>Cytophagales</taxon>
        <taxon>Spirosomataceae</taxon>
        <taxon>Salmonirosea</taxon>
    </lineage>
</organism>
<reference evidence="2 3" key="1">
    <citation type="submission" date="2019-10" db="EMBL/GenBank/DDBJ databases">
        <title>Draft Genome Sequence of Cytophagaceae sp. SJW1-29.</title>
        <authorList>
            <person name="Choi A."/>
        </authorList>
    </citation>
    <scope>NUCLEOTIDE SEQUENCE [LARGE SCALE GENOMIC DNA]</scope>
    <source>
        <strain evidence="2 3">SJW1-29</strain>
    </source>
</reference>
<dbReference type="InterPro" id="IPR037523">
    <property type="entry name" value="VOC_core"/>
</dbReference>
<sequence>MGNTEKLNFTGIDHPAVAADDVEVLSRWYCEVLGYEQWFYHPTGSPQGKPVCMLKAPDGSLLEVMPKDGTLRQERTTWTPGWSHLAFRVTDLDEAIRLLDQKNIQWTGEIINAIGGGKVRNALDCEGNMIQILERGSLTRES</sequence>
<dbReference type="EMBL" id="WHLY01000002">
    <property type="protein sequence ID" value="MPR32805.1"/>
    <property type="molecule type" value="Genomic_DNA"/>
</dbReference>
<protein>
    <submittedName>
        <fullName evidence="2">VOC family protein</fullName>
    </submittedName>
</protein>
<dbReference type="Proteomes" id="UP000479293">
    <property type="component" value="Unassembled WGS sequence"/>
</dbReference>
<dbReference type="SUPFAM" id="SSF54593">
    <property type="entry name" value="Glyoxalase/Bleomycin resistance protein/Dihydroxybiphenyl dioxygenase"/>
    <property type="match status" value="1"/>
</dbReference>
<proteinExistence type="predicted"/>
<dbReference type="PROSITE" id="PS51819">
    <property type="entry name" value="VOC"/>
    <property type="match status" value="1"/>
</dbReference>
<gene>
    <name evidence="2" type="ORF">GBK04_05400</name>
</gene>
<dbReference type="CDD" id="cd06587">
    <property type="entry name" value="VOC"/>
    <property type="match status" value="1"/>
</dbReference>
<evidence type="ECO:0000313" key="2">
    <source>
        <dbReference type="EMBL" id="MPR32805.1"/>
    </source>
</evidence>
<dbReference type="AlphaFoldDB" id="A0A7C9F2K9"/>
<dbReference type="RefSeq" id="WP_152757564.1">
    <property type="nucleotide sequence ID" value="NZ_WHLY01000002.1"/>
</dbReference>
<name>A0A7C9F2K9_9BACT</name>
<accession>A0A7C9F2K9</accession>
<keyword evidence="3" id="KW-1185">Reference proteome</keyword>
<evidence type="ECO:0000313" key="3">
    <source>
        <dbReference type="Proteomes" id="UP000479293"/>
    </source>
</evidence>
<evidence type="ECO:0000259" key="1">
    <source>
        <dbReference type="PROSITE" id="PS51819"/>
    </source>
</evidence>
<feature type="domain" description="VOC" evidence="1">
    <location>
        <begin position="11"/>
        <end position="135"/>
    </location>
</feature>